<organism evidence="1 2">
    <name type="scientific">Gymnopilus junonius</name>
    <name type="common">Spectacular rustgill mushroom</name>
    <name type="synonym">Gymnopilus spectabilis subsp. junonius</name>
    <dbReference type="NCBI Taxonomy" id="109634"/>
    <lineage>
        <taxon>Eukaryota</taxon>
        <taxon>Fungi</taxon>
        <taxon>Dikarya</taxon>
        <taxon>Basidiomycota</taxon>
        <taxon>Agaricomycotina</taxon>
        <taxon>Agaricomycetes</taxon>
        <taxon>Agaricomycetidae</taxon>
        <taxon>Agaricales</taxon>
        <taxon>Agaricineae</taxon>
        <taxon>Hymenogastraceae</taxon>
        <taxon>Gymnopilus</taxon>
    </lineage>
</organism>
<dbReference type="AlphaFoldDB" id="A0A9P5TFK2"/>
<accession>A0A9P5TFK2</accession>
<dbReference type="EMBL" id="JADNYJ010000744">
    <property type="protein sequence ID" value="KAF8868236.1"/>
    <property type="molecule type" value="Genomic_DNA"/>
</dbReference>
<reference evidence="1" key="1">
    <citation type="submission" date="2020-11" db="EMBL/GenBank/DDBJ databases">
        <authorList>
            <consortium name="DOE Joint Genome Institute"/>
            <person name="Ahrendt S."/>
            <person name="Riley R."/>
            <person name="Andreopoulos W."/>
            <person name="LaButti K."/>
            <person name="Pangilinan J."/>
            <person name="Ruiz-duenas F.J."/>
            <person name="Barrasa J.M."/>
            <person name="Sanchez-Garcia M."/>
            <person name="Camarero S."/>
            <person name="Miyauchi S."/>
            <person name="Serrano A."/>
            <person name="Linde D."/>
            <person name="Babiker R."/>
            <person name="Drula E."/>
            <person name="Ayuso-Fernandez I."/>
            <person name="Pacheco R."/>
            <person name="Padilla G."/>
            <person name="Ferreira P."/>
            <person name="Barriuso J."/>
            <person name="Kellner H."/>
            <person name="Castanera R."/>
            <person name="Alfaro M."/>
            <person name="Ramirez L."/>
            <person name="Pisabarro A.G."/>
            <person name="Kuo A."/>
            <person name="Tritt A."/>
            <person name="Lipzen A."/>
            <person name="He G."/>
            <person name="Yan M."/>
            <person name="Ng V."/>
            <person name="Cullen D."/>
            <person name="Martin F."/>
            <person name="Rosso M.-N."/>
            <person name="Henrissat B."/>
            <person name="Hibbett D."/>
            <person name="Martinez A.T."/>
            <person name="Grigoriev I.V."/>
        </authorList>
    </citation>
    <scope>NUCLEOTIDE SEQUENCE</scope>
    <source>
        <strain evidence="1">AH 44721</strain>
    </source>
</reference>
<protein>
    <submittedName>
        <fullName evidence="1">Uncharacterized protein</fullName>
    </submittedName>
</protein>
<sequence length="58" mass="6690">MEMLQMLKFTMKGGKSLNFTGEMLRKDIEEYLQTLADEEYAVPEDIRGYIQSLLAAVE</sequence>
<name>A0A9P5TFK2_GYMJU</name>
<dbReference type="Proteomes" id="UP000724874">
    <property type="component" value="Unassembled WGS sequence"/>
</dbReference>
<keyword evidence="2" id="KW-1185">Reference proteome</keyword>
<proteinExistence type="predicted"/>
<gene>
    <name evidence="1" type="ORF">CPB84DRAFT_1697017</name>
</gene>
<comment type="caution">
    <text evidence="1">The sequence shown here is derived from an EMBL/GenBank/DDBJ whole genome shotgun (WGS) entry which is preliminary data.</text>
</comment>
<dbReference type="OrthoDB" id="3262464at2759"/>
<evidence type="ECO:0000313" key="1">
    <source>
        <dbReference type="EMBL" id="KAF8868236.1"/>
    </source>
</evidence>
<evidence type="ECO:0000313" key="2">
    <source>
        <dbReference type="Proteomes" id="UP000724874"/>
    </source>
</evidence>